<sequence length="383" mass="41969">MKIVTRMLQKEIIATVAMTTAAFLALLLFFDLISESRFVSRSGVQSSYGMLQALTHMAFSAPMHVYELLPICVLIGTVFVMARYAKTSQFTILRTGGLGPGQALGILLGVGLLFTAVTFVMGDYIAPWAERSAQLLRAQHLGGRIVAGGGAGAWLRERHSDGSRIVSVTALQADGRQMQGIRIFEFATDGRLSRQIHASSALVRPGLWQLQQAQEETLPAQTDTPTLQADGSLDASLTPMQVQRHDELAWPTGITSAMVNAAILKSDGMSTMQLLDYVRHLRANDQSTQRFELELWRKVFYPLGCLVMVVLALPFAYLHFRSGGIVGYMFIGILVGISYLMLNNVLGYMGNLRGWPPLPTAAAPAVAYTLLALGVFTWMVRQR</sequence>
<dbReference type="AlphaFoldDB" id="A0A2A2AB60"/>
<keyword evidence="3 6" id="KW-0812">Transmembrane</keyword>
<feature type="transmembrane region" description="Helical" evidence="6">
    <location>
        <begin position="63"/>
        <end position="82"/>
    </location>
</feature>
<dbReference type="Proteomes" id="UP000217999">
    <property type="component" value="Unassembled WGS sequence"/>
</dbReference>
<dbReference type="GO" id="GO:0055085">
    <property type="term" value="P:transmembrane transport"/>
    <property type="evidence" value="ECO:0007669"/>
    <property type="project" value="InterPro"/>
</dbReference>
<evidence type="ECO:0000256" key="6">
    <source>
        <dbReference type="SAM" id="Phobius"/>
    </source>
</evidence>
<feature type="transmembrane region" description="Helical" evidence="6">
    <location>
        <begin position="299"/>
        <end position="318"/>
    </location>
</feature>
<dbReference type="EMBL" id="NSJF01000002">
    <property type="protein sequence ID" value="PAT35033.1"/>
    <property type="molecule type" value="Genomic_DNA"/>
</dbReference>
<protein>
    <submittedName>
        <fullName evidence="7">LPS export ABC transporter permease LptG</fullName>
    </submittedName>
</protein>
<dbReference type="InterPro" id="IPR005495">
    <property type="entry name" value="LptG/LptF_permease"/>
</dbReference>
<gene>
    <name evidence="7" type="primary">lptG</name>
    <name evidence="7" type="ORF">CK620_03650</name>
</gene>
<dbReference type="Pfam" id="PF03739">
    <property type="entry name" value="LptF_LptG"/>
    <property type="match status" value="1"/>
</dbReference>
<organism evidence="7 8">
    <name type="scientific">Vandammella animalimorsus</name>
    <dbReference type="NCBI Taxonomy" id="2029117"/>
    <lineage>
        <taxon>Bacteria</taxon>
        <taxon>Pseudomonadati</taxon>
        <taxon>Pseudomonadota</taxon>
        <taxon>Betaproteobacteria</taxon>
        <taxon>Burkholderiales</taxon>
        <taxon>Comamonadaceae</taxon>
        <taxon>Vandammella</taxon>
    </lineage>
</organism>
<evidence type="ECO:0000256" key="1">
    <source>
        <dbReference type="ARBA" id="ARBA00004651"/>
    </source>
</evidence>
<evidence type="ECO:0000256" key="2">
    <source>
        <dbReference type="ARBA" id="ARBA00022475"/>
    </source>
</evidence>
<proteinExistence type="predicted"/>
<evidence type="ECO:0000256" key="3">
    <source>
        <dbReference type="ARBA" id="ARBA00022692"/>
    </source>
</evidence>
<reference evidence="7 8" key="1">
    <citation type="submission" date="2017-08" db="EMBL/GenBank/DDBJ databases">
        <title>WGS of Clinical strains of the CDC Group NO-1 linked to zoonotic infections in humans.</title>
        <authorList>
            <person name="Bernier A.-M."/>
            <person name="Bernard K."/>
        </authorList>
    </citation>
    <scope>NUCLEOTIDE SEQUENCE [LARGE SCALE GENOMIC DNA]</scope>
    <source>
        <strain evidence="7 8">NML03-0146</strain>
    </source>
</reference>
<keyword evidence="5 6" id="KW-0472">Membrane</keyword>
<feature type="transmembrane region" description="Helical" evidence="6">
    <location>
        <begin position="103"/>
        <end position="126"/>
    </location>
</feature>
<evidence type="ECO:0000313" key="8">
    <source>
        <dbReference type="Proteomes" id="UP000217999"/>
    </source>
</evidence>
<dbReference type="NCBIfam" id="TIGR04408">
    <property type="entry name" value="LptG_lptG"/>
    <property type="match status" value="1"/>
</dbReference>
<dbReference type="GO" id="GO:0015920">
    <property type="term" value="P:lipopolysaccharide transport"/>
    <property type="evidence" value="ECO:0007669"/>
    <property type="project" value="TreeGrafter"/>
</dbReference>
<evidence type="ECO:0000256" key="5">
    <source>
        <dbReference type="ARBA" id="ARBA00023136"/>
    </source>
</evidence>
<accession>A0A2A2AB60</accession>
<dbReference type="PANTHER" id="PTHR33529:SF2">
    <property type="entry name" value="LIPOPOLYSACCHARIDE EXPORT SYSTEM PERMEASE PROTEIN LPTG"/>
    <property type="match status" value="1"/>
</dbReference>
<evidence type="ECO:0000256" key="4">
    <source>
        <dbReference type="ARBA" id="ARBA00022989"/>
    </source>
</evidence>
<dbReference type="PANTHER" id="PTHR33529">
    <property type="entry name" value="SLR0882 PROTEIN-RELATED"/>
    <property type="match status" value="1"/>
</dbReference>
<feature type="transmembrane region" description="Helical" evidence="6">
    <location>
        <begin position="325"/>
        <end position="342"/>
    </location>
</feature>
<evidence type="ECO:0000313" key="7">
    <source>
        <dbReference type="EMBL" id="PAT35033.1"/>
    </source>
</evidence>
<feature type="transmembrane region" description="Helical" evidence="6">
    <location>
        <begin position="362"/>
        <end position="380"/>
    </location>
</feature>
<keyword evidence="4 6" id="KW-1133">Transmembrane helix</keyword>
<feature type="transmembrane region" description="Helical" evidence="6">
    <location>
        <begin position="12"/>
        <end position="33"/>
    </location>
</feature>
<dbReference type="RefSeq" id="WP_095549169.1">
    <property type="nucleotide sequence ID" value="NZ_NSJF01000002.1"/>
</dbReference>
<comment type="subcellular location">
    <subcellularLocation>
        <location evidence="1">Cell membrane</location>
        <topology evidence="1">Multi-pass membrane protein</topology>
    </subcellularLocation>
</comment>
<comment type="caution">
    <text evidence="7">The sequence shown here is derived from an EMBL/GenBank/DDBJ whole genome shotgun (WGS) entry which is preliminary data.</text>
</comment>
<dbReference type="GO" id="GO:0043190">
    <property type="term" value="C:ATP-binding cassette (ABC) transporter complex"/>
    <property type="evidence" value="ECO:0007669"/>
    <property type="project" value="InterPro"/>
</dbReference>
<dbReference type="InterPro" id="IPR030923">
    <property type="entry name" value="LptG"/>
</dbReference>
<keyword evidence="2" id="KW-1003">Cell membrane</keyword>
<name>A0A2A2AB60_9BURK</name>